<dbReference type="EMBL" id="ML145098">
    <property type="protein sequence ID" value="TBU61370.1"/>
    <property type="molecule type" value="Genomic_DNA"/>
</dbReference>
<dbReference type="Proteomes" id="UP000292957">
    <property type="component" value="Unassembled WGS sequence"/>
</dbReference>
<evidence type="ECO:0000313" key="3">
    <source>
        <dbReference type="Proteomes" id="UP000292082"/>
    </source>
</evidence>
<dbReference type="OrthoDB" id="2741677at2759"/>
<evidence type="ECO:0000313" key="2">
    <source>
        <dbReference type="EMBL" id="TBU61370.1"/>
    </source>
</evidence>
<proteinExistence type="predicted"/>
<organism evidence="2 3">
    <name type="scientific">Dichomitus squalens</name>
    <dbReference type="NCBI Taxonomy" id="114155"/>
    <lineage>
        <taxon>Eukaryota</taxon>
        <taxon>Fungi</taxon>
        <taxon>Dikarya</taxon>
        <taxon>Basidiomycota</taxon>
        <taxon>Agaricomycotina</taxon>
        <taxon>Agaricomycetes</taxon>
        <taxon>Polyporales</taxon>
        <taxon>Polyporaceae</taxon>
        <taxon>Dichomitus</taxon>
    </lineage>
</organism>
<gene>
    <name evidence="2" type="ORF">BD310DRAFT_946517</name>
    <name evidence="1" type="ORF">BD311DRAFT_776753</name>
</gene>
<dbReference type="Proteomes" id="UP000292082">
    <property type="component" value="Unassembled WGS sequence"/>
</dbReference>
<name>A0A4Q9NGE3_9APHY</name>
<sequence length="234" mass="24755">MACILKPTMPTSCSPELYGMDISLESVAVACPTMINVHEWLMIHHTIITSTGCPGGKYDVFAVAEFPIFAAKAEYISMSIGIPLGPVTVEFATTLDIRQGCSSHLDKVTANIKYPLLASVKGGAFKGNLHNSCGITMSIGVPEIYGSVRLWIDCDSLWIDFDLTVFGVPYKGKFAVLPIPRWFIAVANSDKLLDAPAGKISPLPSPGAINVNNATNNITNIVTAPASGAAVAVA</sequence>
<dbReference type="EMBL" id="ML143405">
    <property type="protein sequence ID" value="TBU30453.1"/>
    <property type="molecule type" value="Genomic_DNA"/>
</dbReference>
<protein>
    <submittedName>
        <fullName evidence="2">Uncharacterized protein</fullName>
    </submittedName>
</protein>
<reference evidence="2 3" key="1">
    <citation type="submission" date="2019-01" db="EMBL/GenBank/DDBJ databases">
        <title>Draft genome sequences of three monokaryotic isolates of the white-rot basidiomycete fungus Dichomitus squalens.</title>
        <authorList>
            <consortium name="DOE Joint Genome Institute"/>
            <person name="Lopez S.C."/>
            <person name="Andreopoulos B."/>
            <person name="Pangilinan J."/>
            <person name="Lipzen A."/>
            <person name="Riley R."/>
            <person name="Ahrendt S."/>
            <person name="Ng V."/>
            <person name="Barry K."/>
            <person name="Daum C."/>
            <person name="Grigoriev I.V."/>
            <person name="Hilden K.S."/>
            <person name="Makela M.R."/>
            <person name="de Vries R.P."/>
        </authorList>
    </citation>
    <scope>NUCLEOTIDE SEQUENCE [LARGE SCALE GENOMIC DNA]</scope>
    <source>
        <strain evidence="2 3">CBS 464.89</strain>
        <strain evidence="1">OM18370.1</strain>
    </source>
</reference>
<evidence type="ECO:0000313" key="1">
    <source>
        <dbReference type="EMBL" id="TBU30453.1"/>
    </source>
</evidence>
<dbReference type="AlphaFoldDB" id="A0A4Q9NGE3"/>
<accession>A0A4Q9NGE3</accession>
<keyword evidence="3" id="KW-1185">Reference proteome</keyword>